<sequence length="327" mass="34785">MNSLVLRRLFAQLAEKGVQPGAAFSGIPIPGARRHMAALSSHGNPGLLLQTVDGGARPRDIRLSGLRAAFGVSCSVAVGDEQPEERRISIIECLASPGLMPLFAESAGAFLRLLGEEPTMAEAADAVARFASIFSVATRSSSQSVTGLIGELMLLLLASNVEEAVSRWRGSPLDRFDFVGPDARLECKATSSMLRLHSFSWEQCNPPAGHALVASLRVEAAGGGMSVSELIGRIEARLFRCPAAAVRLRETVASTMGDSLPHALEVTFDEPLCRSSLQWFDLREIPAIRGDLPVGVSSLRFMSDVAQATAVLPCRLRGTSLRGLVPA</sequence>
<dbReference type="Pfam" id="PF14390">
    <property type="entry name" value="DUF4420"/>
    <property type="match status" value="1"/>
</dbReference>
<gene>
    <name evidence="1" type="ordered locus">MexAM1_META1p0065</name>
</gene>
<accession>C5APE8</accession>
<reference evidence="1 2" key="1">
    <citation type="journal article" date="2009" name="PLoS ONE">
        <title>Methylobacterium genome sequences: a reference blueprint to investigate microbial metabolism of C1 compounds from natural and industrial sources.</title>
        <authorList>
            <person name="Vuilleumier S."/>
            <person name="Chistoserdova L."/>
            <person name="Lee M.-C."/>
            <person name="Bringel F."/>
            <person name="Lajus A."/>
            <person name="Zhou Y."/>
            <person name="Gourion B."/>
            <person name="Barbe V."/>
            <person name="Chang J."/>
            <person name="Cruveiller S."/>
            <person name="Dossat C."/>
            <person name="Gillett W."/>
            <person name="Gruffaz C."/>
            <person name="Haugen E."/>
            <person name="Hourcade E."/>
            <person name="Levy R."/>
            <person name="Mangenot S."/>
            <person name="Muller E."/>
            <person name="Nadalig T."/>
            <person name="Pagni M."/>
            <person name="Penny C."/>
            <person name="Peyraud R."/>
            <person name="Robinson D.G."/>
            <person name="Roche D."/>
            <person name="Rouy Z."/>
            <person name="Saenampechek C."/>
            <person name="Salvignol G."/>
            <person name="Vallenet D."/>
            <person name="Wu Z."/>
            <person name="Marx C.J."/>
            <person name="Vorholt J.A."/>
            <person name="Olson M.V."/>
            <person name="Kaul R."/>
            <person name="Weissenbach J."/>
            <person name="Medigue C."/>
            <person name="Lidstrom M.E."/>
        </authorList>
    </citation>
    <scope>NUCLEOTIDE SEQUENCE [LARGE SCALE GENOMIC DNA]</scope>
    <source>
        <strain evidence="2">ATCC 14718 / DSM 1338 / JCM 2805 / NCIMB 9133 / AM1</strain>
    </source>
</reference>
<dbReference type="AlphaFoldDB" id="C5APE8"/>
<evidence type="ECO:0008006" key="3">
    <source>
        <dbReference type="Google" id="ProtNLM"/>
    </source>
</evidence>
<dbReference type="EMBL" id="CP001510">
    <property type="protein sequence ID" value="ACS38033.1"/>
    <property type="molecule type" value="Genomic_DNA"/>
</dbReference>
<protein>
    <recommendedName>
        <fullName evidence="3">PD-(D/E)XK motif protein</fullName>
    </recommendedName>
</protein>
<organism evidence="1 2">
    <name type="scientific">Methylorubrum extorquens (strain ATCC 14718 / DSM 1338 / JCM 2805 / NCIMB 9133 / AM1)</name>
    <name type="common">Methylobacterium extorquens</name>
    <dbReference type="NCBI Taxonomy" id="272630"/>
    <lineage>
        <taxon>Bacteria</taxon>
        <taxon>Pseudomonadati</taxon>
        <taxon>Pseudomonadota</taxon>
        <taxon>Alphaproteobacteria</taxon>
        <taxon>Hyphomicrobiales</taxon>
        <taxon>Methylobacteriaceae</taxon>
        <taxon>Methylorubrum</taxon>
    </lineage>
</organism>
<evidence type="ECO:0000313" key="2">
    <source>
        <dbReference type="Proteomes" id="UP000009081"/>
    </source>
</evidence>
<dbReference type="STRING" id="272630.MexAM1_META1p0065"/>
<dbReference type="HOGENOM" id="CLU_072996_0_0_5"/>
<dbReference type="KEGG" id="mea:Mex_1p0065"/>
<proteinExistence type="predicted"/>
<keyword evidence="2" id="KW-1185">Reference proteome</keyword>
<dbReference type="RefSeq" id="WP_012751971.1">
    <property type="nucleotide sequence ID" value="NC_012808.1"/>
</dbReference>
<dbReference type="OrthoDB" id="1403541at2"/>
<evidence type="ECO:0000313" key="1">
    <source>
        <dbReference type="EMBL" id="ACS38033.1"/>
    </source>
</evidence>
<name>C5APE8_METEA</name>
<dbReference type="InterPro" id="IPR025534">
    <property type="entry name" value="DUF4420"/>
</dbReference>
<dbReference type="Proteomes" id="UP000009081">
    <property type="component" value="Chromosome"/>
</dbReference>
<dbReference type="eggNOG" id="ENOG5032R7E">
    <property type="taxonomic scope" value="Bacteria"/>
</dbReference>